<dbReference type="SUPFAM" id="SSF52540">
    <property type="entry name" value="P-loop containing nucleoside triphosphate hydrolases"/>
    <property type="match status" value="1"/>
</dbReference>
<evidence type="ECO:0008006" key="8">
    <source>
        <dbReference type="Google" id="ProtNLM"/>
    </source>
</evidence>
<protein>
    <recommendedName>
        <fullName evidence="8">ATPase</fullName>
    </recommendedName>
</protein>
<sequence>MMHLEDLRRAARSLDGKPYGAYKQLAGKAVELGDGVKLVVDRAQVDPFAPPSLAHLEIPRDIVGLPDYPRRIDRVAAADYLFREFADGVRGDRDLSIGFPGQQLLERTAVSVPPEGGEVVVRFTVSLPAAGRRIKGGVAAKILCEKIPDLIEDRLVAVDPEELGSHVELHSDQEYLRGRLPELGLIAFVGNGSVLPREAGNKDTPLKDAVPFESPKSLETTIELPSGRSVTGLGVREGVTVIVGGGYHGKSTLLRAVERGVYPHVAGDGREWVVTRPDAVSIRAEDGRSVTGVDISPFISNLPSGETTGSFSTSNASGSTSQAANLAEALEAGSRALIIDEDTSATNFMIRDERMRRLVAADKEPIIPFVDRVRELYERFGVSTLLVAGGSGAFFSVADHVVALDSYRVFDVTEKARAIAAEHPEEPADSPAPMREAARRVPARLEAPGKKKPAQAKGRATIRYGKATIDLGPAEQLVDQEQTRGIAHAIEFLERRLGGGATLPEAVDELERLVDERGLGALSSHRGHPGLFARPRAHEIVAAVNRYRNLKLARG</sequence>
<organism evidence="4 7">
    <name type="scientific">Corynebacterium otitidis ATCC 51513</name>
    <dbReference type="NCBI Taxonomy" id="883169"/>
    <lineage>
        <taxon>Bacteria</taxon>
        <taxon>Bacillati</taxon>
        <taxon>Actinomycetota</taxon>
        <taxon>Actinomycetes</taxon>
        <taxon>Mycobacteriales</taxon>
        <taxon>Corynebacteriaceae</taxon>
        <taxon>Corynebacterium</taxon>
    </lineage>
</organism>
<dbReference type="Pfam" id="PF20446">
    <property type="entry name" value="ABC_N"/>
    <property type="match status" value="1"/>
</dbReference>
<evidence type="ECO:0000259" key="1">
    <source>
        <dbReference type="Pfam" id="PF09818"/>
    </source>
</evidence>
<evidence type="ECO:0000259" key="3">
    <source>
        <dbReference type="Pfam" id="PF21117"/>
    </source>
</evidence>
<dbReference type="InterPro" id="IPR046834">
    <property type="entry name" value="ABC_ATPase_C"/>
</dbReference>
<dbReference type="HOGENOM" id="CLU_021720_2_0_11"/>
<accession>I7KJS8</accession>
<feature type="domain" description="MRB1590-like C-terminal" evidence="3">
    <location>
        <begin position="455"/>
        <end position="552"/>
    </location>
</feature>
<dbReference type="AlphaFoldDB" id="I7KJS8"/>
<comment type="caution">
    <text evidence="4">The sequence shown here is derived from an EMBL/GenBank/DDBJ whole genome shotgun (WGS) entry which is preliminary data.</text>
</comment>
<dbReference type="EMBL" id="AHAE01000063">
    <property type="protein sequence ID" value="EJZ81758.1"/>
    <property type="molecule type" value="Genomic_DNA"/>
</dbReference>
<evidence type="ECO:0000259" key="2">
    <source>
        <dbReference type="Pfam" id="PF20446"/>
    </source>
</evidence>
<dbReference type="InterPro" id="IPR019195">
    <property type="entry name" value="ABC_ATPase_put"/>
</dbReference>
<dbReference type="InterPro" id="IPR049069">
    <property type="entry name" value="MRB1590-like_C"/>
</dbReference>
<dbReference type="Proteomes" id="UP000006078">
    <property type="component" value="Unassembled WGS sequence"/>
</dbReference>
<evidence type="ECO:0000313" key="4">
    <source>
        <dbReference type="EMBL" id="CCI83805.1"/>
    </source>
</evidence>
<dbReference type="RefSeq" id="WP_004601213.1">
    <property type="nucleotide sequence ID" value="NZ_HF541867.1"/>
</dbReference>
<reference evidence="5 6" key="2">
    <citation type="submission" date="2012-08" db="EMBL/GenBank/DDBJ databases">
        <title>The Genome Sequence of Turicella otitidis ATCC 51513.</title>
        <authorList>
            <consortium name="The Broad Institute Genome Sequencing Platform"/>
            <person name="Earl A."/>
            <person name="Ward D."/>
            <person name="Feldgarden M."/>
            <person name="Gevers D."/>
            <person name="Huys G."/>
            <person name="Walker B."/>
            <person name="Young S.K."/>
            <person name="Zeng Q."/>
            <person name="Gargeya S."/>
            <person name="Fitzgerald M."/>
            <person name="Haas B."/>
            <person name="Abouelleil A."/>
            <person name="Alvarado L."/>
            <person name="Arachchi H.M."/>
            <person name="Berlin A.M."/>
            <person name="Chapman S.B."/>
            <person name="Goldberg J."/>
            <person name="Griggs A."/>
            <person name="Gujja S."/>
            <person name="Hansen M."/>
            <person name="Howarth C."/>
            <person name="Imamovic A."/>
            <person name="Larimer J."/>
            <person name="McCowen C."/>
            <person name="Montmayeur A."/>
            <person name="Murphy C."/>
            <person name="Neiman D."/>
            <person name="Pearson M."/>
            <person name="Priest M."/>
            <person name="Roberts A."/>
            <person name="Saif S."/>
            <person name="Shea T."/>
            <person name="Sisk P."/>
            <person name="Sykes S."/>
            <person name="Wortman J."/>
            <person name="Nusbaum C."/>
            <person name="Birren B."/>
        </authorList>
    </citation>
    <scope>NUCLEOTIDE SEQUENCE [LARGE SCALE GENOMIC DNA]</scope>
    <source>
        <strain evidence="5 6">ATCC 51513</strain>
    </source>
</reference>
<dbReference type="PANTHER" id="PTHR38149">
    <property type="entry name" value="ATPASE"/>
    <property type="match status" value="1"/>
</dbReference>
<evidence type="ECO:0000313" key="5">
    <source>
        <dbReference type="EMBL" id="EJZ81758.1"/>
    </source>
</evidence>
<dbReference type="Pfam" id="PF09818">
    <property type="entry name" value="ABC_ATPase"/>
    <property type="match status" value="1"/>
</dbReference>
<dbReference type="Pfam" id="PF21117">
    <property type="entry name" value="MRB1590_C"/>
    <property type="match status" value="1"/>
</dbReference>
<dbReference type="eggNOG" id="COG3044">
    <property type="taxonomic scope" value="Bacteria"/>
</dbReference>
<proteinExistence type="predicted"/>
<dbReference type="InterPro" id="IPR046833">
    <property type="entry name" value="ABC_N"/>
</dbReference>
<dbReference type="PANTHER" id="PTHR38149:SF1">
    <property type="entry name" value="ATPASE"/>
    <property type="match status" value="1"/>
</dbReference>
<dbReference type="InterPro" id="IPR027417">
    <property type="entry name" value="P-loop_NTPase"/>
</dbReference>
<dbReference type="PATRIC" id="fig|883169.3.peg.1272"/>
<keyword evidence="6" id="KW-1185">Reference proteome</keyword>
<dbReference type="Proteomes" id="UP000011016">
    <property type="component" value="Unassembled WGS sequence"/>
</dbReference>
<evidence type="ECO:0000313" key="6">
    <source>
        <dbReference type="Proteomes" id="UP000006078"/>
    </source>
</evidence>
<reference evidence="4 7" key="1">
    <citation type="journal article" date="2012" name="J. Bacteriol.">
        <title>Draft Genome Sequence of Turicella otitidis ATCC 51513, Isolated from Middle Ear Fluid from a Child with Otitis Media.</title>
        <authorList>
            <person name="Brinkrolf K."/>
            <person name="Schneider J."/>
            <person name="Knecht M."/>
            <person name="Ruckert C."/>
            <person name="Tauch A."/>
        </authorList>
    </citation>
    <scope>NUCLEOTIDE SEQUENCE [LARGE SCALE GENOMIC DNA]</scope>
    <source>
        <strain evidence="4 7">ATCC 51513</strain>
    </source>
</reference>
<dbReference type="OrthoDB" id="9809999at2"/>
<name>I7KJS8_9CORY</name>
<feature type="domain" description="ATPase of the ABC class C-terminal" evidence="1">
    <location>
        <begin position="161"/>
        <end position="431"/>
    </location>
</feature>
<feature type="domain" description="ATPase of the ABC class N-terminal" evidence="2">
    <location>
        <begin position="5"/>
        <end position="155"/>
    </location>
</feature>
<gene>
    <name evidence="4" type="ORF">BN46_1079</name>
    <name evidence="5" type="ORF">HMPREF9719_01323</name>
</gene>
<dbReference type="EMBL" id="CAJZ01000150">
    <property type="protein sequence ID" value="CCI83805.1"/>
    <property type="molecule type" value="Genomic_DNA"/>
</dbReference>
<evidence type="ECO:0000313" key="7">
    <source>
        <dbReference type="Proteomes" id="UP000011016"/>
    </source>
</evidence>
<dbReference type="Gene3D" id="3.40.50.300">
    <property type="entry name" value="P-loop containing nucleotide triphosphate hydrolases"/>
    <property type="match status" value="1"/>
</dbReference>